<dbReference type="InterPro" id="IPR011009">
    <property type="entry name" value="Kinase-like_dom_sf"/>
</dbReference>
<keyword evidence="4" id="KW-0418">Kinase</keyword>
<evidence type="ECO:0000256" key="4">
    <source>
        <dbReference type="ARBA" id="ARBA00022777"/>
    </source>
</evidence>
<dbReference type="CDD" id="cd13999">
    <property type="entry name" value="STKc_MAP3K-like"/>
    <property type="match status" value="1"/>
</dbReference>
<dbReference type="InterPro" id="IPR000719">
    <property type="entry name" value="Prot_kinase_dom"/>
</dbReference>
<dbReference type="EMBL" id="JALJOV010000473">
    <property type="protein sequence ID" value="KAK9863426.1"/>
    <property type="molecule type" value="Genomic_DNA"/>
</dbReference>
<dbReference type="InterPro" id="IPR016024">
    <property type="entry name" value="ARM-type_fold"/>
</dbReference>
<dbReference type="InterPro" id="IPR051681">
    <property type="entry name" value="Ser/Thr_Kinases-Pseudokinases"/>
</dbReference>
<dbReference type="SUPFAM" id="SSF53335">
    <property type="entry name" value="S-adenosyl-L-methionine-dependent methyltransferases"/>
    <property type="match status" value="1"/>
</dbReference>
<dbReference type="SUPFAM" id="SSF56112">
    <property type="entry name" value="Protein kinase-like (PK-like)"/>
    <property type="match status" value="1"/>
</dbReference>
<feature type="region of interest" description="Disordered" evidence="8">
    <location>
        <begin position="226"/>
        <end position="296"/>
    </location>
</feature>
<evidence type="ECO:0000313" key="11">
    <source>
        <dbReference type="Proteomes" id="UP001485043"/>
    </source>
</evidence>
<keyword evidence="3 7" id="KW-0547">Nucleotide-binding</keyword>
<dbReference type="PROSITE" id="PS00108">
    <property type="entry name" value="PROTEIN_KINASE_ST"/>
    <property type="match status" value="1"/>
</dbReference>
<keyword evidence="2" id="KW-0808">Transferase</keyword>
<evidence type="ECO:0000259" key="9">
    <source>
        <dbReference type="PROSITE" id="PS50011"/>
    </source>
</evidence>
<feature type="compositionally biased region" description="Polar residues" evidence="8">
    <location>
        <begin position="328"/>
        <end position="352"/>
    </location>
</feature>
<evidence type="ECO:0000256" key="1">
    <source>
        <dbReference type="ARBA" id="ARBA00022527"/>
    </source>
</evidence>
<dbReference type="Gene3D" id="1.10.510.10">
    <property type="entry name" value="Transferase(Phosphotransferase) domain 1"/>
    <property type="match status" value="1"/>
</dbReference>
<evidence type="ECO:0000256" key="8">
    <source>
        <dbReference type="SAM" id="MobiDB-lite"/>
    </source>
</evidence>
<name>A0AAW1T104_9CHLO</name>
<dbReference type="Pfam" id="PF07714">
    <property type="entry name" value="PK_Tyr_Ser-Thr"/>
    <property type="match status" value="1"/>
</dbReference>
<feature type="region of interest" description="Disordered" evidence="8">
    <location>
        <begin position="1275"/>
        <end position="1294"/>
    </location>
</feature>
<evidence type="ECO:0000256" key="5">
    <source>
        <dbReference type="ARBA" id="ARBA00022840"/>
    </source>
</evidence>
<evidence type="ECO:0000256" key="2">
    <source>
        <dbReference type="ARBA" id="ARBA00022679"/>
    </source>
</evidence>
<dbReference type="GO" id="GO:0005524">
    <property type="term" value="F:ATP binding"/>
    <property type="evidence" value="ECO:0007669"/>
    <property type="project" value="UniProtKB-UniRule"/>
</dbReference>
<keyword evidence="5 7" id="KW-0067">ATP-binding</keyword>
<dbReference type="InterPro" id="IPR008271">
    <property type="entry name" value="Ser/Thr_kinase_AS"/>
</dbReference>
<dbReference type="InterPro" id="IPR001245">
    <property type="entry name" value="Ser-Thr/Tyr_kinase_cat_dom"/>
</dbReference>
<feature type="region of interest" description="Disordered" evidence="8">
    <location>
        <begin position="14"/>
        <end position="145"/>
    </location>
</feature>
<feature type="region of interest" description="Disordered" evidence="8">
    <location>
        <begin position="730"/>
        <end position="765"/>
    </location>
</feature>
<reference evidence="10 11" key="1">
    <citation type="journal article" date="2024" name="Nat. Commun.">
        <title>Phylogenomics reveals the evolutionary origins of lichenization in chlorophyte algae.</title>
        <authorList>
            <person name="Puginier C."/>
            <person name="Libourel C."/>
            <person name="Otte J."/>
            <person name="Skaloud P."/>
            <person name="Haon M."/>
            <person name="Grisel S."/>
            <person name="Petersen M."/>
            <person name="Berrin J.G."/>
            <person name="Delaux P.M."/>
            <person name="Dal Grande F."/>
            <person name="Keller J."/>
        </authorList>
    </citation>
    <scope>NUCLEOTIDE SEQUENCE [LARGE SCALE GENOMIC DNA]</scope>
    <source>
        <strain evidence="10 11">SAG 2523</strain>
    </source>
</reference>
<dbReference type="InterPro" id="IPR029063">
    <property type="entry name" value="SAM-dependent_MTases_sf"/>
</dbReference>
<protein>
    <recommendedName>
        <fullName evidence="9">Protein kinase domain-containing protein</fullName>
    </recommendedName>
</protein>
<proteinExistence type="predicted"/>
<dbReference type="InterPro" id="IPR000225">
    <property type="entry name" value="Armadillo"/>
</dbReference>
<evidence type="ECO:0000256" key="7">
    <source>
        <dbReference type="PROSITE-ProRule" id="PRU10141"/>
    </source>
</evidence>
<feature type="repeat" description="ARM" evidence="6">
    <location>
        <begin position="610"/>
        <end position="652"/>
    </location>
</feature>
<dbReference type="SMART" id="SM00220">
    <property type="entry name" value="S_TKc"/>
    <property type="match status" value="1"/>
</dbReference>
<dbReference type="Pfam" id="PF01135">
    <property type="entry name" value="PCMT"/>
    <property type="match status" value="1"/>
</dbReference>
<dbReference type="PANTHER" id="PTHR44329">
    <property type="entry name" value="SERINE/THREONINE-PROTEIN KINASE TNNI3K-RELATED"/>
    <property type="match status" value="1"/>
</dbReference>
<keyword evidence="11" id="KW-1185">Reference proteome</keyword>
<gene>
    <name evidence="10" type="ORF">WJX84_000788</name>
</gene>
<feature type="compositionally biased region" description="Polar residues" evidence="8">
    <location>
        <begin position="1235"/>
        <end position="1249"/>
    </location>
</feature>
<dbReference type="InterPro" id="IPR011989">
    <property type="entry name" value="ARM-like"/>
</dbReference>
<sequence>MAKQKLKHRIAAFFGARSSSSTAAPSEAAEGPASPSQSALSTSTSRRSSERFSTRWQRANSGGQGKLRGTPVISPTAIPASNVATEDSHTRAPPEIPPPDEAPSQQHVAPEYQPVSNPPPGLNGIKRSSSFDDRSRRPIFGSGDRLLSTEGDTYWVEGLQEQSKTNGLKVILESRSELLQTQDQNPRHAEYNAAWKTNGDASVLHSNLRTASAPDGLRSMLTAMQVGSPSTGYDSGTSQGTREQLSLSEQQRDDSSSPDQDSSPTLTSDRNTGPSQTPSIQPATSAASSLEGVRERAEAVLRDAESILKQESGWAAEAPQTGRPGASPQPSQEAVYFSSSQELRPMRNSNSPEDLRPYGSETVHPAPQLEATDGREAGHGQPPPGRGLTDPQDNRAVGSHAARLQHLSPDGARGAKDSPSGITRAASPTRGEQESTEMGPISPMLARLHAHLTAGSLDLRASAAERLFNLSAEDEGAQIVLSSPGGIRALIELLYENKERGRMYAAYALSSVVSPPGTLERVYQAGAVPALIHVLNTSRVLASKKGAMRALGRLARHDAAAVEIASNAGLPPLVALLDCEDASLVRRCLVTLYFVGADKELLQTKIMNAGAIPTIVRLCASTHGDVQAEAADVLKVLSRNAAAGKVIIDADGLLHLDRVILQGRTDRAKASANKAVVRLAAIPELAEAVRNSPAGNHLQCADIAPATASAVLAGSGEANGFLDRLAAHEPGWERTQTQARPYQTMPEPGRLQPSQTPQPRESVPGPGVVESLMEMLQQGSVQNQVYAAQAVSKLALDSQACHALLASGVVPQLLGIIASETPAAGQAAATLERFAATSAGVDALGQPDAILAILTALNSSSRDIHAPLARLLCHSCSKHAPSAQAVTSEGGMNVLTRCCCHGSAEVRLSLLSLMRDLVRARLTQLTSGAVAVLGMLQHSHVAEVRALAASTCLCASRDNWEQGNALQAEQSIQASVSGLVAKVRLAVAISPLLEEAFRIMPRSLTLPPNLGRGAWACEPIGVSEAGVVSGHPQTEALALQALSPEEGQSFLDIGSGTGFVTLLAAHLVGSTGTSIGVELRPEAAQYAQQRLAQVEATRALSCGFVRFLQGNVFGHPQVQSLGPFDRIFVGADAPKARLRNLLRLLKRGGKMAVPVDGQLLLLSQPVEGPVPEPIVLGPAQKLDILLDAPDPMPMTPALGRASSRPFSSSAIMGTNGNGSTDTGFRVVPSPSKSYFADSSCQSPSDTIANSRTSSCSDRSSRPRPGLLQHVRQTFEGHRSHSADSGPSNHSAEQEDAFTAAGHGEWLISLDDIRIVRNAEGKKCRLGEGGFGIVYKALMNGVDEVAVKLVKADTPSPQEMSAFRKEVRVLRQLHHRNIVQFYGACLEPGSMFFVTELMKGGDLYSALRFHPETMRWDRLGRKVALDVALGINYLHTRRPAMMHRDLKSPNVLLSEEGVAKIADVAMVRTQAGQEHLISAQPIMTPLWAAPEVVRHERAGIKADMWSFGILVWELVSGMDITDMQSLAITRQMKDVGDAKVLDLPSVCPPVAARIFNECTKMHPDARPSAQTVVEWLRAT</sequence>
<organism evidence="10 11">
    <name type="scientific">Apatococcus fuscideae</name>
    <dbReference type="NCBI Taxonomy" id="2026836"/>
    <lineage>
        <taxon>Eukaryota</taxon>
        <taxon>Viridiplantae</taxon>
        <taxon>Chlorophyta</taxon>
        <taxon>core chlorophytes</taxon>
        <taxon>Trebouxiophyceae</taxon>
        <taxon>Chlorellales</taxon>
        <taxon>Chlorellaceae</taxon>
        <taxon>Apatococcus</taxon>
    </lineage>
</organism>
<feature type="compositionally biased region" description="Low complexity" evidence="8">
    <location>
        <begin position="16"/>
        <end position="46"/>
    </location>
</feature>
<feature type="region of interest" description="Disordered" evidence="8">
    <location>
        <begin position="311"/>
        <end position="438"/>
    </location>
</feature>
<feature type="repeat" description="ARM" evidence="6">
    <location>
        <begin position="526"/>
        <end position="569"/>
    </location>
</feature>
<comment type="caution">
    <text evidence="10">The sequence shown here is derived from an EMBL/GenBank/DDBJ whole genome shotgun (WGS) entry which is preliminary data.</text>
</comment>
<dbReference type="PRINTS" id="PR00109">
    <property type="entry name" value="TYRKINASE"/>
</dbReference>
<dbReference type="SMART" id="SM00185">
    <property type="entry name" value="ARM"/>
    <property type="match status" value="7"/>
</dbReference>
<feature type="compositionally biased region" description="Polar residues" evidence="8">
    <location>
        <begin position="270"/>
        <end position="288"/>
    </location>
</feature>
<feature type="compositionally biased region" description="Low complexity" evidence="8">
    <location>
        <begin position="257"/>
        <end position="269"/>
    </location>
</feature>
<dbReference type="InterPro" id="IPR017441">
    <property type="entry name" value="Protein_kinase_ATP_BS"/>
</dbReference>
<dbReference type="PROSITE" id="PS50011">
    <property type="entry name" value="PROTEIN_KINASE_DOM"/>
    <property type="match status" value="1"/>
</dbReference>
<feature type="binding site" evidence="7">
    <location>
        <position position="1347"/>
    </location>
    <ligand>
        <name>ATP</name>
        <dbReference type="ChEBI" id="CHEBI:30616"/>
    </ligand>
</feature>
<feature type="region of interest" description="Disordered" evidence="8">
    <location>
        <begin position="1235"/>
        <end position="1264"/>
    </location>
</feature>
<dbReference type="Gene3D" id="3.40.50.150">
    <property type="entry name" value="Vaccinia Virus protein VP39"/>
    <property type="match status" value="1"/>
</dbReference>
<dbReference type="Proteomes" id="UP001485043">
    <property type="component" value="Unassembled WGS sequence"/>
</dbReference>
<dbReference type="PROSITE" id="PS50176">
    <property type="entry name" value="ARM_REPEAT"/>
    <property type="match status" value="2"/>
</dbReference>
<accession>A0AAW1T104</accession>
<dbReference type="Gene3D" id="1.25.10.10">
    <property type="entry name" value="Leucine-rich Repeat Variant"/>
    <property type="match status" value="2"/>
</dbReference>
<evidence type="ECO:0000313" key="10">
    <source>
        <dbReference type="EMBL" id="KAK9863426.1"/>
    </source>
</evidence>
<evidence type="ECO:0000256" key="3">
    <source>
        <dbReference type="ARBA" id="ARBA00022741"/>
    </source>
</evidence>
<feature type="domain" description="Protein kinase" evidence="9">
    <location>
        <begin position="1319"/>
        <end position="1575"/>
    </location>
</feature>
<dbReference type="CDD" id="cd02440">
    <property type="entry name" value="AdoMet_MTases"/>
    <property type="match status" value="1"/>
</dbReference>
<dbReference type="SUPFAM" id="SSF48371">
    <property type="entry name" value="ARM repeat"/>
    <property type="match status" value="2"/>
</dbReference>
<dbReference type="PROSITE" id="PS00107">
    <property type="entry name" value="PROTEIN_KINASE_ATP"/>
    <property type="match status" value="1"/>
</dbReference>
<evidence type="ECO:0000256" key="6">
    <source>
        <dbReference type="PROSITE-ProRule" id="PRU00259"/>
    </source>
</evidence>
<feature type="compositionally biased region" description="Polar residues" evidence="8">
    <location>
        <begin position="226"/>
        <end position="249"/>
    </location>
</feature>
<keyword evidence="1" id="KW-0723">Serine/threonine-protein kinase</keyword>
<dbReference type="GO" id="GO:0004674">
    <property type="term" value="F:protein serine/threonine kinase activity"/>
    <property type="evidence" value="ECO:0007669"/>
    <property type="project" value="UniProtKB-KW"/>
</dbReference>